<reference evidence="2" key="1">
    <citation type="submission" date="2021-07" db="EMBL/GenBank/DDBJ databases">
        <authorList>
            <person name="Durling M."/>
        </authorList>
    </citation>
    <scope>NUCLEOTIDE SEQUENCE</scope>
</reference>
<dbReference type="SUPFAM" id="SSF51905">
    <property type="entry name" value="FAD/NAD(P)-binding domain"/>
    <property type="match status" value="1"/>
</dbReference>
<feature type="chain" id="PRO_5040287461" description="Amine oxidase" evidence="1">
    <location>
        <begin position="23"/>
        <end position="473"/>
    </location>
</feature>
<evidence type="ECO:0008006" key="4">
    <source>
        <dbReference type="Google" id="ProtNLM"/>
    </source>
</evidence>
<accession>A0A9N9LDM9</accession>
<keyword evidence="3" id="KW-1185">Reference proteome</keyword>
<dbReference type="AlphaFoldDB" id="A0A9N9LDM9"/>
<protein>
    <recommendedName>
        <fullName evidence="4">Amine oxidase</fullName>
    </recommendedName>
</protein>
<name>A0A9N9LDM9_9HELO</name>
<evidence type="ECO:0000313" key="3">
    <source>
        <dbReference type="Proteomes" id="UP000701801"/>
    </source>
</evidence>
<sequence length="473" mass="52820">MFFLNPSISITCFCTLISITSAAVSRIIYKDVAILGGGASGSHAAVRLREDFNKSIIIIDRQENLGGHVETYTDPVTGNPYDYGVNSYTEYGKAREFFARFNVSLVNPTSLKLNTSYIDFTSGKLLPGYLSPVSADVTAALIRYLDVTSKYEDMVIPSYERFPEDVPDELLTRFSDIVIKYNLQACLPLIYQITGFGLGNMADELFLFVMSEFSAPMARVVLGQKNSWVPSTRRNQDLYDNIAEFLDGDVLYSTTVVKSTRTSKGVELLVRNTAGESHKIIAKRLLISFALTPENTATLSLSSAEKEIFSKWKLSHGYCGIVTSPALSPNISLINLPASAAPQNYLSFPSAPFVVRYQYLGDTNFRILITGTENFTLPLARTLAQETFQTLISAGNIPQIEGGDLDFEAFQEHTTTKQFIPIEDVKNGFYRKLYALQGERSTWYTGRAWSGQFTTILWEFNDIWLLPRLLDSL</sequence>
<evidence type="ECO:0000256" key="1">
    <source>
        <dbReference type="SAM" id="SignalP"/>
    </source>
</evidence>
<dbReference type="InterPro" id="IPR036188">
    <property type="entry name" value="FAD/NAD-bd_sf"/>
</dbReference>
<evidence type="ECO:0000313" key="2">
    <source>
        <dbReference type="EMBL" id="CAG8971808.1"/>
    </source>
</evidence>
<dbReference type="Gene3D" id="3.30.70.1990">
    <property type="match status" value="1"/>
</dbReference>
<proteinExistence type="predicted"/>
<comment type="caution">
    <text evidence="2">The sequence shown here is derived from an EMBL/GenBank/DDBJ whole genome shotgun (WGS) entry which is preliminary data.</text>
</comment>
<dbReference type="EMBL" id="CAJVRM010000028">
    <property type="protein sequence ID" value="CAG8971808.1"/>
    <property type="molecule type" value="Genomic_DNA"/>
</dbReference>
<feature type="signal peptide" evidence="1">
    <location>
        <begin position="1"/>
        <end position="22"/>
    </location>
</feature>
<organism evidence="2 3">
    <name type="scientific">Hymenoscyphus albidus</name>
    <dbReference type="NCBI Taxonomy" id="595503"/>
    <lineage>
        <taxon>Eukaryota</taxon>
        <taxon>Fungi</taxon>
        <taxon>Dikarya</taxon>
        <taxon>Ascomycota</taxon>
        <taxon>Pezizomycotina</taxon>
        <taxon>Leotiomycetes</taxon>
        <taxon>Helotiales</taxon>
        <taxon>Helotiaceae</taxon>
        <taxon>Hymenoscyphus</taxon>
    </lineage>
</organism>
<dbReference type="Proteomes" id="UP000701801">
    <property type="component" value="Unassembled WGS sequence"/>
</dbReference>
<dbReference type="OrthoDB" id="68575at2759"/>
<gene>
    <name evidence="2" type="ORF">HYALB_00001918</name>
</gene>
<dbReference type="Gene3D" id="3.50.50.60">
    <property type="entry name" value="FAD/NAD(P)-binding domain"/>
    <property type="match status" value="1"/>
</dbReference>
<dbReference type="Pfam" id="PF13450">
    <property type="entry name" value="NAD_binding_8"/>
    <property type="match status" value="1"/>
</dbReference>
<keyword evidence="1" id="KW-0732">Signal</keyword>
<dbReference type="Gene3D" id="1.10.405.20">
    <property type="match status" value="1"/>
</dbReference>